<evidence type="ECO:0000313" key="8">
    <source>
        <dbReference type="Proteomes" id="UP001152795"/>
    </source>
</evidence>
<name>A0A6S7GU61_PARCT</name>
<dbReference type="Proteomes" id="UP001152795">
    <property type="component" value="Unassembled WGS sequence"/>
</dbReference>
<reference evidence="7" key="1">
    <citation type="submission" date="2020-04" db="EMBL/GenBank/DDBJ databases">
        <authorList>
            <person name="Alioto T."/>
            <person name="Alioto T."/>
            <person name="Gomez Garrido J."/>
        </authorList>
    </citation>
    <scope>NUCLEOTIDE SEQUENCE</scope>
    <source>
        <strain evidence="7">A484AB</strain>
    </source>
</reference>
<evidence type="ECO:0000313" key="7">
    <source>
        <dbReference type="EMBL" id="CAB3989517.1"/>
    </source>
</evidence>
<evidence type="ECO:0000256" key="1">
    <source>
        <dbReference type="ARBA" id="ARBA00004141"/>
    </source>
</evidence>
<keyword evidence="2 6" id="KW-0812">Transmembrane</keyword>
<accession>A0A6S7GU61</accession>
<dbReference type="PROSITE" id="PS51257">
    <property type="entry name" value="PROKAR_LIPOPROTEIN"/>
    <property type="match status" value="1"/>
</dbReference>
<evidence type="ECO:0000256" key="6">
    <source>
        <dbReference type="SAM" id="Phobius"/>
    </source>
</evidence>
<dbReference type="PROSITE" id="PS50261">
    <property type="entry name" value="G_PROTEIN_RECEP_F2_4"/>
    <property type="match status" value="1"/>
</dbReference>
<dbReference type="PANTHER" id="PTHR45902">
    <property type="entry name" value="LATROPHILIN RECEPTOR-LIKE PROTEIN A"/>
    <property type="match status" value="1"/>
</dbReference>
<proteinExistence type="predicted"/>
<dbReference type="InterPro" id="IPR000832">
    <property type="entry name" value="GPCR_2_secretin-like"/>
</dbReference>
<dbReference type="InterPro" id="IPR053231">
    <property type="entry name" value="GPCR_LN-TM7"/>
</dbReference>
<dbReference type="GO" id="GO:0007166">
    <property type="term" value="P:cell surface receptor signaling pathway"/>
    <property type="evidence" value="ECO:0007669"/>
    <property type="project" value="InterPro"/>
</dbReference>
<feature type="compositionally biased region" description="Polar residues" evidence="5">
    <location>
        <begin position="913"/>
        <end position="929"/>
    </location>
</feature>
<feature type="transmembrane region" description="Helical" evidence="6">
    <location>
        <begin position="778"/>
        <end position="802"/>
    </location>
</feature>
<comment type="subcellular location">
    <subcellularLocation>
        <location evidence="1">Membrane</location>
        <topology evidence="1">Multi-pass membrane protein</topology>
    </subcellularLocation>
</comment>
<keyword evidence="8" id="KW-1185">Reference proteome</keyword>
<evidence type="ECO:0000256" key="4">
    <source>
        <dbReference type="ARBA" id="ARBA00023136"/>
    </source>
</evidence>
<feature type="transmembrane region" description="Helical" evidence="6">
    <location>
        <begin position="688"/>
        <end position="709"/>
    </location>
</feature>
<dbReference type="AlphaFoldDB" id="A0A6S7GU61"/>
<dbReference type="OrthoDB" id="6134459at2759"/>
<feature type="region of interest" description="Disordered" evidence="5">
    <location>
        <begin position="902"/>
        <end position="929"/>
    </location>
</feature>
<dbReference type="InterPro" id="IPR017981">
    <property type="entry name" value="GPCR_2-like_7TM"/>
</dbReference>
<feature type="transmembrane region" description="Helical" evidence="6">
    <location>
        <begin position="607"/>
        <end position="631"/>
    </location>
</feature>
<dbReference type="SUPFAM" id="SSF81321">
    <property type="entry name" value="Family A G protein-coupled receptor-like"/>
    <property type="match status" value="1"/>
</dbReference>
<evidence type="ECO:0000256" key="5">
    <source>
        <dbReference type="SAM" id="MobiDB-lite"/>
    </source>
</evidence>
<comment type="caution">
    <text evidence="7">The sequence shown here is derived from an EMBL/GenBank/DDBJ whole genome shotgun (WGS) entry which is preliminary data.</text>
</comment>
<keyword evidence="4 6" id="KW-0472">Membrane</keyword>
<protein>
    <submittedName>
        <fullName evidence="7">Adhesion G -coupled receptor E4P, partial</fullName>
    </submittedName>
</protein>
<dbReference type="Gene3D" id="1.20.1070.10">
    <property type="entry name" value="Rhodopsin 7-helix transmembrane proteins"/>
    <property type="match status" value="1"/>
</dbReference>
<feature type="transmembrane region" description="Helical" evidence="6">
    <location>
        <begin position="6"/>
        <end position="26"/>
    </location>
</feature>
<dbReference type="PANTHER" id="PTHR45902:SF1">
    <property type="entry name" value="LATROPHILIN RECEPTOR-LIKE PROTEIN A"/>
    <property type="match status" value="1"/>
</dbReference>
<evidence type="ECO:0000256" key="2">
    <source>
        <dbReference type="ARBA" id="ARBA00022692"/>
    </source>
</evidence>
<dbReference type="Pfam" id="PF00002">
    <property type="entry name" value="7tm_2"/>
    <property type="match status" value="1"/>
</dbReference>
<keyword evidence="7" id="KW-0675">Receptor</keyword>
<feature type="transmembrane region" description="Helical" evidence="6">
    <location>
        <begin position="736"/>
        <end position="757"/>
    </location>
</feature>
<gene>
    <name evidence="7" type="ORF">PACLA_8A068580</name>
</gene>
<keyword evidence="3 6" id="KW-1133">Transmembrane helix</keyword>
<sequence length="1276" mass="149325">MVRGFSFQLLYRVVFFSFCLIFACFYHGGGSEYDRRGGKTEPNKLKENFNSKPLNDEVFLEQDIGVPILTENTKQIDGDDTKKETDLSKMARKGTVTKTLRSDRIRKSPKLSSKSEVKVASKESTTISLSRETKWQNNASKNLSSLENQIFHQNDLRETAKRETFASPTTQHLRNRREIDAISESKVGPTECANFTFTIKYGDEYGVWNNFLMMHQSRMYRYNEYRVTDDGLQVCNSSDPLIQQKWQNFIVSEKRKMASQHCNAFVDGFYVRNYTLLKNFTVFFHPTEQSFTRQDYGVMFGHFAICSAKLSLSCNDDLVKVKYDEKYNVFKNLSLFYSNTMYDYREYRFSHDSLEMCVSNDSRVQALWKTRNSWEKFKEVYKCYRYYYLLYYSVTKQFTVYSAYNSQYFTRKDYGVIDGKPNICGKKLRPTSTEYTQEDLLICNDSIINIPYDDEYKVRTDFSILYKNKVYDYTEYRVLNDSIKICNSSDNDVRNIWKERNKYVKQWMHYKSCNLPINIYIISQELYTVRKDFSVLILPTDQVIAKYNYGVFEGKFRICKEKFITYYGYYGAAGVAVLCALALSIICLLLLLIVYCMLPELRTLPGLNLMSLSFAFLLALTNYVVFLSLYARVGKMIVNKKPCARLFISGRFNTYSILMNAAVSVYHLRKTFCCNTLVKSDENKWKTFLKYSVFSWGVPLVITIVYIVLVKKDVLRFHSDSCVNDSADWVVVMTEYGLPGCLLLYIIVMFIFTAYRIRQKLKASSSIAQKSNIVKKRNSFVLLLKLSTTAAIGWLPVVLLGIDFHHNIKTALFILMLLSGVYIEYERRGDKTEPNKLKDEFKGKSLNIDVSLEQDIGIRNLKENAKQVDGEDTKKETDLSKMGRKGTVMKTLRSDRIRKSPKLPQSEVKVPSKESTTISHSSETKWQNNGGMAISSLENGIFHQNDLRRTAKREKFASPTTQHLRNRRGIDAISESKVGQTECANFTFTIKYEDVYKVWKNFSMMYQSRMYHYNEYRVTDDGLQVCNSSDPLIQQKWRNFIAREKKMTVVTHCNVSVDGFYFEHYTLYKNFTVFFHPTEQNFTRQDYGVISGHFAICSAKLSLSCKDDLVKVKYDEQYNVLKNVSLFYNNKMYDYREYRFGNGGLVMYASNDPRVQSLWRTRNSWEKFKEQHKCRGSVKKIHAWRYIVNKQFTVYLALKSQYFTRHDYGVIDGKPYICREKRRPMSTGYTEEDLLVCNDSITNIKYDDEYKIRTDFSILYKNKGYDHTEYRVLDDG</sequence>
<feature type="transmembrane region" description="Helical" evidence="6">
    <location>
        <begin position="567"/>
        <end position="595"/>
    </location>
</feature>
<dbReference type="EMBL" id="CACRXK020001501">
    <property type="protein sequence ID" value="CAB3989517.1"/>
    <property type="molecule type" value="Genomic_DNA"/>
</dbReference>
<evidence type="ECO:0000256" key="3">
    <source>
        <dbReference type="ARBA" id="ARBA00022989"/>
    </source>
</evidence>
<dbReference type="GO" id="GO:0016020">
    <property type="term" value="C:membrane"/>
    <property type="evidence" value="ECO:0007669"/>
    <property type="project" value="UniProtKB-SubCell"/>
</dbReference>
<organism evidence="7 8">
    <name type="scientific">Paramuricea clavata</name>
    <name type="common">Red gorgonian</name>
    <name type="synonym">Violescent sea-whip</name>
    <dbReference type="NCBI Taxonomy" id="317549"/>
    <lineage>
        <taxon>Eukaryota</taxon>
        <taxon>Metazoa</taxon>
        <taxon>Cnidaria</taxon>
        <taxon>Anthozoa</taxon>
        <taxon>Octocorallia</taxon>
        <taxon>Malacalcyonacea</taxon>
        <taxon>Plexauridae</taxon>
        <taxon>Paramuricea</taxon>
    </lineage>
</organism>
<feature type="region of interest" description="Disordered" evidence="5">
    <location>
        <begin position="101"/>
        <end position="123"/>
    </location>
</feature>
<dbReference type="GO" id="GO:0004930">
    <property type="term" value="F:G protein-coupled receptor activity"/>
    <property type="evidence" value="ECO:0007669"/>
    <property type="project" value="InterPro"/>
</dbReference>